<reference evidence="1" key="2">
    <citation type="submission" date="2020-09" db="EMBL/GenBank/DDBJ databases">
        <authorList>
            <person name="Sun Q."/>
            <person name="Zhou Y."/>
        </authorList>
    </citation>
    <scope>NUCLEOTIDE SEQUENCE</scope>
    <source>
        <strain evidence="1">CGMCC 4.7312</strain>
    </source>
</reference>
<accession>A0A917X251</accession>
<gene>
    <name evidence="1" type="ORF">GCM10011608_44970</name>
</gene>
<sequence length="73" mass="8164">MVAAFRAADRKPRLEYVTSCAPALEAITADITRRLFTAGAEIAWLEASGEESWRVYERVGYRPAGQRLHIALN</sequence>
<dbReference type="AlphaFoldDB" id="A0A917X251"/>
<reference evidence="1" key="1">
    <citation type="journal article" date="2014" name="Int. J. Syst. Evol. Microbiol.">
        <title>Complete genome sequence of Corynebacterium casei LMG S-19264T (=DSM 44701T), isolated from a smear-ripened cheese.</title>
        <authorList>
            <consortium name="US DOE Joint Genome Institute (JGI-PGF)"/>
            <person name="Walter F."/>
            <person name="Albersmeier A."/>
            <person name="Kalinowski J."/>
            <person name="Ruckert C."/>
        </authorList>
    </citation>
    <scope>NUCLEOTIDE SEQUENCE</scope>
    <source>
        <strain evidence="1">CGMCC 4.7312</strain>
    </source>
</reference>
<evidence type="ECO:0008006" key="3">
    <source>
        <dbReference type="Google" id="ProtNLM"/>
    </source>
</evidence>
<dbReference type="EMBL" id="BMNB01000024">
    <property type="protein sequence ID" value="GGM55055.1"/>
    <property type="molecule type" value="Genomic_DNA"/>
</dbReference>
<dbReference type="Proteomes" id="UP000608890">
    <property type="component" value="Unassembled WGS sequence"/>
</dbReference>
<organism evidence="1 2">
    <name type="scientific">Micromonospora sonchi</name>
    <dbReference type="NCBI Taxonomy" id="1763543"/>
    <lineage>
        <taxon>Bacteria</taxon>
        <taxon>Bacillati</taxon>
        <taxon>Actinomycetota</taxon>
        <taxon>Actinomycetes</taxon>
        <taxon>Micromonosporales</taxon>
        <taxon>Micromonosporaceae</taxon>
        <taxon>Micromonospora</taxon>
    </lineage>
</organism>
<protein>
    <recommendedName>
        <fullName evidence="3">FR47-like domain-containing protein</fullName>
    </recommendedName>
</protein>
<comment type="caution">
    <text evidence="1">The sequence shown here is derived from an EMBL/GenBank/DDBJ whole genome shotgun (WGS) entry which is preliminary data.</text>
</comment>
<evidence type="ECO:0000313" key="1">
    <source>
        <dbReference type="EMBL" id="GGM55055.1"/>
    </source>
</evidence>
<dbReference type="Gene3D" id="3.40.630.30">
    <property type="match status" value="1"/>
</dbReference>
<evidence type="ECO:0000313" key="2">
    <source>
        <dbReference type="Proteomes" id="UP000608890"/>
    </source>
</evidence>
<keyword evidence="2" id="KW-1185">Reference proteome</keyword>
<proteinExistence type="predicted"/>
<name>A0A917X251_9ACTN</name>